<dbReference type="OrthoDB" id="9801421at2"/>
<evidence type="ECO:0000313" key="1">
    <source>
        <dbReference type="EMBL" id="REC46769.1"/>
    </source>
</evidence>
<protein>
    <submittedName>
        <fullName evidence="1">Uncharacterized protein</fullName>
    </submittedName>
</protein>
<reference evidence="1 2" key="1">
    <citation type="submission" date="2018-06" db="EMBL/GenBank/DDBJ databases">
        <title>Novel Chryseobacterium species.</title>
        <authorList>
            <person name="Newman J."/>
            <person name="Hugo C."/>
            <person name="Oosthuizen L."/>
            <person name="Charimba G."/>
        </authorList>
    </citation>
    <scope>NUCLEOTIDE SEQUENCE [LARGE SCALE GENOMIC DNA]</scope>
    <source>
        <strain evidence="1 2">7_F195</strain>
    </source>
</reference>
<organism evidence="1 2">
    <name type="scientific">Chryseobacterium pennipullorum</name>
    <dbReference type="NCBI Taxonomy" id="2258963"/>
    <lineage>
        <taxon>Bacteria</taxon>
        <taxon>Pseudomonadati</taxon>
        <taxon>Bacteroidota</taxon>
        <taxon>Flavobacteriia</taxon>
        <taxon>Flavobacteriales</taxon>
        <taxon>Weeksellaceae</taxon>
        <taxon>Chryseobacterium group</taxon>
        <taxon>Chryseobacterium</taxon>
    </lineage>
</organism>
<dbReference type="RefSeq" id="WP_115928753.1">
    <property type="nucleotide sequence ID" value="NZ_QNVV01000011.1"/>
</dbReference>
<accession>A0A3D9AZS8</accession>
<dbReference type="Proteomes" id="UP000256257">
    <property type="component" value="Unassembled WGS sequence"/>
</dbReference>
<sequence length="63" mass="7073">MKHLLLVGGLQNSTASGKPALFYVNYENGHFTSDLDVVFKEYADIFSFALWQVGHPAFQPAQR</sequence>
<dbReference type="EMBL" id="QNVV01000011">
    <property type="protein sequence ID" value="REC46769.1"/>
    <property type="molecule type" value="Genomic_DNA"/>
</dbReference>
<keyword evidence="2" id="KW-1185">Reference proteome</keyword>
<dbReference type="AlphaFoldDB" id="A0A3D9AZS8"/>
<proteinExistence type="predicted"/>
<name>A0A3D9AZS8_9FLAO</name>
<comment type="caution">
    <text evidence="1">The sequence shown here is derived from an EMBL/GenBank/DDBJ whole genome shotgun (WGS) entry which is preliminary data.</text>
</comment>
<evidence type="ECO:0000313" key="2">
    <source>
        <dbReference type="Proteomes" id="UP000256257"/>
    </source>
</evidence>
<gene>
    <name evidence="1" type="ORF">DRF67_13175</name>
</gene>